<dbReference type="AlphaFoldDB" id="A0A8H7D619"/>
<dbReference type="GO" id="GO:0004034">
    <property type="term" value="F:aldose 1-epimerase activity"/>
    <property type="evidence" value="ECO:0007669"/>
    <property type="project" value="TreeGrafter"/>
</dbReference>
<name>A0A8H7D619_9AGAR</name>
<comment type="caution">
    <text evidence="2">The sequence shown here is derived from an EMBL/GenBank/DDBJ whole genome shotgun (WGS) entry which is preliminary data.</text>
</comment>
<dbReference type="OrthoDB" id="274691at2759"/>
<accession>A0A8H7D619</accession>
<feature type="chain" id="PRO_5034386351" evidence="1">
    <location>
        <begin position="21"/>
        <end position="402"/>
    </location>
</feature>
<keyword evidence="3" id="KW-1185">Reference proteome</keyword>
<dbReference type="Pfam" id="PF01263">
    <property type="entry name" value="Aldose_epim"/>
    <property type="match status" value="1"/>
</dbReference>
<dbReference type="EMBL" id="JACAZI010000005">
    <property type="protein sequence ID" value="KAF7360206.1"/>
    <property type="molecule type" value="Genomic_DNA"/>
</dbReference>
<dbReference type="Gene3D" id="2.70.98.10">
    <property type="match status" value="1"/>
</dbReference>
<dbReference type="InterPro" id="IPR014718">
    <property type="entry name" value="GH-type_carb-bd"/>
</dbReference>
<evidence type="ECO:0000313" key="2">
    <source>
        <dbReference type="EMBL" id="KAF7360206.1"/>
    </source>
</evidence>
<dbReference type="InterPro" id="IPR011013">
    <property type="entry name" value="Gal_mutarotase_sf_dom"/>
</dbReference>
<evidence type="ECO:0000256" key="1">
    <source>
        <dbReference type="SAM" id="SignalP"/>
    </source>
</evidence>
<dbReference type="GO" id="GO:0030246">
    <property type="term" value="F:carbohydrate binding"/>
    <property type="evidence" value="ECO:0007669"/>
    <property type="project" value="InterPro"/>
</dbReference>
<dbReference type="GO" id="GO:0033499">
    <property type="term" value="P:galactose catabolic process via UDP-galactose, Leloir pathway"/>
    <property type="evidence" value="ECO:0007669"/>
    <property type="project" value="TreeGrafter"/>
</dbReference>
<protein>
    <submittedName>
        <fullName evidence="2">Galactose mutarotase-like protein</fullName>
    </submittedName>
</protein>
<dbReference type="PANTHER" id="PTHR10091">
    <property type="entry name" value="ALDOSE-1-EPIMERASE"/>
    <property type="match status" value="1"/>
</dbReference>
<sequence length="402" mass="44065">MYTPAYLLFTSLAVFSAVGATPSSPFDVAMLTAHDGSISASFMAFGATLTQLLVKNKDGKPVDVVPGFDNTSRWMTDGNHIISHFFCIYASMPFLSPFYNGCIGRYANRIKNGTFSIPITEYPQSDGPNVYHTPLNDHNGDDTLHGGIRGWDLRNWTTVRTSPTSVTYQHFDPADEGFPGTVVVTATYTVHNGGILSMSVHANASEKTPIMVTHHDYFNLCLQDGCDNILGHTIQISASRRIEVDGDAIPTGKLLDVSDTPYDFRKGRTLGAAFEADTQFQGYDNALIYDYPEDKRDSSEVLTTLYSNVSGIRLDIRSNQPAVQVYTASLNLLRKGVHGGPGKLYGERSTVAIEQEGWIDAINTPEWGVDQICESRNGGFFSPTYILAGRFSGATLYMERGV</sequence>
<proteinExistence type="predicted"/>
<keyword evidence="1" id="KW-0732">Signal</keyword>
<reference evidence="2" key="1">
    <citation type="submission" date="2020-05" db="EMBL/GenBank/DDBJ databases">
        <title>Mycena genomes resolve the evolution of fungal bioluminescence.</title>
        <authorList>
            <person name="Tsai I.J."/>
        </authorList>
    </citation>
    <scope>NUCLEOTIDE SEQUENCE</scope>
    <source>
        <strain evidence="2">CCC161011</strain>
    </source>
</reference>
<dbReference type="SUPFAM" id="SSF74650">
    <property type="entry name" value="Galactose mutarotase-like"/>
    <property type="match status" value="1"/>
</dbReference>
<organism evidence="2 3">
    <name type="scientific">Mycena venus</name>
    <dbReference type="NCBI Taxonomy" id="2733690"/>
    <lineage>
        <taxon>Eukaryota</taxon>
        <taxon>Fungi</taxon>
        <taxon>Dikarya</taxon>
        <taxon>Basidiomycota</taxon>
        <taxon>Agaricomycotina</taxon>
        <taxon>Agaricomycetes</taxon>
        <taxon>Agaricomycetidae</taxon>
        <taxon>Agaricales</taxon>
        <taxon>Marasmiineae</taxon>
        <taxon>Mycenaceae</taxon>
        <taxon>Mycena</taxon>
    </lineage>
</organism>
<dbReference type="InterPro" id="IPR008183">
    <property type="entry name" value="Aldose_1/G6P_1-epimerase"/>
</dbReference>
<dbReference type="GO" id="GO:0006006">
    <property type="term" value="P:glucose metabolic process"/>
    <property type="evidence" value="ECO:0007669"/>
    <property type="project" value="TreeGrafter"/>
</dbReference>
<gene>
    <name evidence="2" type="ORF">MVEN_00749400</name>
</gene>
<evidence type="ECO:0000313" key="3">
    <source>
        <dbReference type="Proteomes" id="UP000620124"/>
    </source>
</evidence>
<dbReference type="PANTHER" id="PTHR10091:SF6">
    <property type="entry name" value="1-EPIMERASE, PUTATIVE (AFU_ORTHOLOGUE AFUA_3G13240)-RELATED"/>
    <property type="match status" value="1"/>
</dbReference>
<dbReference type="Proteomes" id="UP000620124">
    <property type="component" value="Unassembled WGS sequence"/>
</dbReference>
<feature type="signal peptide" evidence="1">
    <location>
        <begin position="1"/>
        <end position="20"/>
    </location>
</feature>